<evidence type="ECO:0000313" key="11">
    <source>
        <dbReference type="Proteomes" id="UP000310685"/>
    </source>
</evidence>
<dbReference type="Proteomes" id="UP000307169">
    <property type="component" value="Unassembled WGS sequence"/>
</dbReference>
<name>A0A4T0RAQ4_9BASI</name>
<feature type="domain" description="Glutamine amidotransferase" evidence="1">
    <location>
        <begin position="52"/>
        <end position="204"/>
    </location>
</feature>
<dbReference type="CDD" id="cd01741">
    <property type="entry name" value="GATase1_1"/>
    <property type="match status" value="1"/>
</dbReference>
<accession>A0A4T0RAQ4</accession>
<dbReference type="PANTHER" id="PTHR42695:SF5">
    <property type="entry name" value="GLUTAMINE AMIDOTRANSFERASE YLR126C-RELATED"/>
    <property type="match status" value="1"/>
</dbReference>
<reference evidence="7 8" key="1">
    <citation type="submission" date="2019-03" db="EMBL/GenBank/DDBJ databases">
        <title>Sequencing 25 genomes of Wallemia mellicola.</title>
        <authorList>
            <person name="Gostincar C."/>
        </authorList>
    </citation>
    <scope>NUCLEOTIDE SEQUENCE [LARGE SCALE GENOMIC DNA]</scope>
    <source>
        <strain evidence="3 9">EXF-1262</strain>
        <strain evidence="5 10">EXF-1274</strain>
        <strain evidence="6 7">EXF-1277</strain>
        <strain evidence="2 11">EXF-6152</strain>
        <strain evidence="4 8">EXF-8738</strain>
    </source>
</reference>
<dbReference type="InterPro" id="IPR029062">
    <property type="entry name" value="Class_I_gatase-like"/>
</dbReference>
<dbReference type="Proteomes" id="UP000309601">
    <property type="component" value="Unassembled WGS sequence"/>
</dbReference>
<dbReference type="EMBL" id="SPRV01000023">
    <property type="protein sequence ID" value="TIC65860.1"/>
    <property type="molecule type" value="Genomic_DNA"/>
</dbReference>
<evidence type="ECO:0000313" key="6">
    <source>
        <dbReference type="EMBL" id="TIC65860.1"/>
    </source>
</evidence>
<dbReference type="AlphaFoldDB" id="A0A4T0RAQ4"/>
<dbReference type="EMBL" id="SPRW01000026">
    <property type="protein sequence ID" value="TIC64700.1"/>
    <property type="molecule type" value="Genomic_DNA"/>
</dbReference>
<dbReference type="Proteomes" id="UP000305647">
    <property type="component" value="Unassembled WGS sequence"/>
</dbReference>
<organism evidence="4 8">
    <name type="scientific">Wallemia mellicola</name>
    <dbReference type="NCBI Taxonomy" id="1708541"/>
    <lineage>
        <taxon>Eukaryota</taxon>
        <taxon>Fungi</taxon>
        <taxon>Dikarya</taxon>
        <taxon>Basidiomycota</taxon>
        <taxon>Wallemiomycotina</taxon>
        <taxon>Wallemiomycetes</taxon>
        <taxon>Wallemiales</taxon>
        <taxon>Wallemiaceae</taxon>
        <taxon>Wallemia</taxon>
    </lineage>
</organism>
<dbReference type="OrthoDB" id="92161at2759"/>
<evidence type="ECO:0000313" key="5">
    <source>
        <dbReference type="EMBL" id="TIC64700.1"/>
    </source>
</evidence>
<evidence type="ECO:0000313" key="2">
    <source>
        <dbReference type="EMBL" id="TIB81158.1"/>
    </source>
</evidence>
<dbReference type="EMBL" id="SPRO01000002">
    <property type="protein sequence ID" value="TIC34290.1"/>
    <property type="molecule type" value="Genomic_DNA"/>
</dbReference>
<evidence type="ECO:0000313" key="7">
    <source>
        <dbReference type="Proteomes" id="UP000305362"/>
    </source>
</evidence>
<evidence type="ECO:0000313" key="10">
    <source>
        <dbReference type="Proteomes" id="UP000309601"/>
    </source>
</evidence>
<dbReference type="Proteomes" id="UP000305362">
    <property type="component" value="Unassembled WGS sequence"/>
</dbReference>
<evidence type="ECO:0000259" key="1">
    <source>
        <dbReference type="Pfam" id="PF00117"/>
    </source>
</evidence>
<evidence type="ECO:0000313" key="8">
    <source>
        <dbReference type="Proteomes" id="UP000305647"/>
    </source>
</evidence>
<comment type="caution">
    <text evidence="4">The sequence shown here is derived from an EMBL/GenBank/DDBJ whole genome shotgun (WGS) entry which is preliminary data.</text>
</comment>
<dbReference type="InterPro" id="IPR017926">
    <property type="entry name" value="GATASE"/>
</dbReference>
<dbReference type="GO" id="GO:0005634">
    <property type="term" value="C:nucleus"/>
    <property type="evidence" value="ECO:0007669"/>
    <property type="project" value="TreeGrafter"/>
</dbReference>
<dbReference type="PANTHER" id="PTHR42695">
    <property type="entry name" value="GLUTAMINE AMIDOTRANSFERASE YLR126C-RELATED"/>
    <property type="match status" value="1"/>
</dbReference>
<keyword evidence="4" id="KW-0315">Glutamine amidotransferase</keyword>
<evidence type="ECO:0000313" key="9">
    <source>
        <dbReference type="Proteomes" id="UP000307169"/>
    </source>
</evidence>
<evidence type="ECO:0000313" key="3">
    <source>
        <dbReference type="EMBL" id="TIC00246.1"/>
    </source>
</evidence>
<dbReference type="Pfam" id="PF00117">
    <property type="entry name" value="GATase"/>
    <property type="match status" value="1"/>
</dbReference>
<dbReference type="Gene3D" id="3.40.50.880">
    <property type="match status" value="1"/>
</dbReference>
<dbReference type="InterPro" id="IPR044992">
    <property type="entry name" value="ChyE-like"/>
</dbReference>
<dbReference type="Proteomes" id="UP000310685">
    <property type="component" value="Unassembled WGS sequence"/>
</dbReference>
<dbReference type="SUPFAM" id="SSF52317">
    <property type="entry name" value="Class I glutamine amidotransferase-like"/>
    <property type="match status" value="1"/>
</dbReference>
<evidence type="ECO:0000313" key="4">
    <source>
        <dbReference type="EMBL" id="TIC34290.1"/>
    </source>
</evidence>
<sequence>MEVKLAIFVCDSCIPSIEQVEGNYENIFRTFLTKANNEFETPHKLIIDAFDVYKYEYPEDVTVYDGIIISGSNSDAFSELDWIIDLVDFIRGLTYSFPKVSVIGICFGHQIIARSLGGAVDRGNMKEFGSTVVDVVNKDLAKNYFGFDNQFRIFEAHRDVVTKKPTSLTNVASTAQCPYQAFIKFNGEKVHIWSVQGHPEFTESIMTKIAESDILAEEPSDEVKNAWLDKSKEEHDGIALGKAILKLFI</sequence>
<dbReference type="EMBL" id="SPRH01000024">
    <property type="protein sequence ID" value="TIC00246.1"/>
    <property type="molecule type" value="Genomic_DNA"/>
</dbReference>
<dbReference type="GO" id="GO:0016740">
    <property type="term" value="F:transferase activity"/>
    <property type="evidence" value="ECO:0007669"/>
    <property type="project" value="UniProtKB-KW"/>
</dbReference>
<dbReference type="GO" id="GO:0005829">
    <property type="term" value="C:cytosol"/>
    <property type="evidence" value="ECO:0007669"/>
    <property type="project" value="TreeGrafter"/>
</dbReference>
<proteinExistence type="predicted"/>
<dbReference type="EMBL" id="SPRC01000010">
    <property type="protein sequence ID" value="TIB81158.1"/>
    <property type="molecule type" value="Genomic_DNA"/>
</dbReference>
<gene>
    <name evidence="5" type="ORF">E3Q02_02487</name>
    <name evidence="6" type="ORF">E3Q03_02360</name>
    <name evidence="4" type="ORF">E3Q10_00372</name>
    <name evidence="3" type="ORF">E3Q17_02248</name>
    <name evidence="2" type="ORF">E3Q22_01390</name>
</gene>
<keyword evidence="4" id="KW-0808">Transferase</keyword>
<dbReference type="PROSITE" id="PS51273">
    <property type="entry name" value="GATASE_TYPE_1"/>
    <property type="match status" value="1"/>
</dbReference>
<protein>
    <submittedName>
        <fullName evidence="4">Class I glutamine amidotransferase-like protein</fullName>
    </submittedName>
</protein>